<dbReference type="Proteomes" id="UP000661006">
    <property type="component" value="Unassembled WGS sequence"/>
</dbReference>
<evidence type="ECO:0000313" key="3">
    <source>
        <dbReference type="Proteomes" id="UP000661006"/>
    </source>
</evidence>
<dbReference type="GO" id="GO:0003677">
    <property type="term" value="F:DNA binding"/>
    <property type="evidence" value="ECO:0007669"/>
    <property type="project" value="InterPro"/>
</dbReference>
<gene>
    <name evidence="2" type="ORF">HKD32_00080</name>
</gene>
<sequence>MTAYGRQHRGSCPFTGNWRKRGAHAEAFGRSRGGFTSKIHARCDNQGRPLGFALTGGQVSDYKAVNALLELPAPNPRAMLADRGL</sequence>
<dbReference type="EMBL" id="JABCQN010000001">
    <property type="protein sequence ID" value="MBF0869259.1"/>
    <property type="molecule type" value="Genomic_DNA"/>
</dbReference>
<dbReference type="InterPro" id="IPR002559">
    <property type="entry name" value="Transposase_11"/>
</dbReference>
<evidence type="ECO:0000313" key="2">
    <source>
        <dbReference type="EMBL" id="MBF0869259.1"/>
    </source>
</evidence>
<evidence type="ECO:0000259" key="1">
    <source>
        <dbReference type="Pfam" id="PF01609"/>
    </source>
</evidence>
<proteinExistence type="predicted"/>
<comment type="caution">
    <text evidence="2">The sequence shown here is derived from an EMBL/GenBank/DDBJ whole genome shotgun (WGS) entry which is preliminary data.</text>
</comment>
<dbReference type="OrthoDB" id="7277254at2"/>
<dbReference type="AlphaFoldDB" id="A0A9Q2FGC0"/>
<organism evidence="2 3">
    <name type="scientific">Gluconobacter japonicus</name>
    <dbReference type="NCBI Taxonomy" id="376620"/>
    <lineage>
        <taxon>Bacteria</taxon>
        <taxon>Pseudomonadati</taxon>
        <taxon>Pseudomonadota</taxon>
        <taxon>Alphaproteobacteria</taxon>
        <taxon>Acetobacterales</taxon>
        <taxon>Acetobacteraceae</taxon>
        <taxon>Gluconobacter</taxon>
    </lineage>
</organism>
<feature type="domain" description="Transposase IS4-like" evidence="1">
    <location>
        <begin position="27"/>
        <end position="84"/>
    </location>
</feature>
<dbReference type="Pfam" id="PF01609">
    <property type="entry name" value="DDE_Tnp_1"/>
    <property type="match status" value="1"/>
</dbReference>
<dbReference type="GO" id="GO:0004803">
    <property type="term" value="F:transposase activity"/>
    <property type="evidence" value="ECO:0007669"/>
    <property type="project" value="InterPro"/>
</dbReference>
<reference evidence="2" key="2">
    <citation type="submission" date="2020-11" db="EMBL/GenBank/DDBJ databases">
        <title>Description of novel Gluconobacter species.</title>
        <authorList>
            <person name="Cleenwerck I."/>
            <person name="Cnockaert M."/>
            <person name="Borremans W."/>
            <person name="Wieme A.D."/>
            <person name="De Vuyst L."/>
            <person name="Vandamme P."/>
        </authorList>
    </citation>
    <scope>NUCLEOTIDE SEQUENCE</scope>
    <source>
        <strain evidence="2">R71697</strain>
    </source>
</reference>
<reference evidence="2" key="1">
    <citation type="submission" date="2020-04" db="EMBL/GenBank/DDBJ databases">
        <authorList>
            <person name="Sombolestani A."/>
        </authorList>
    </citation>
    <scope>NUCLEOTIDE SEQUENCE</scope>
    <source>
        <strain evidence="2">R71697</strain>
    </source>
</reference>
<name>A0A9Q2FGC0_GLUJA</name>
<accession>A0A9Q2FGC0</accession>
<dbReference type="GeneID" id="97143724"/>
<dbReference type="GO" id="GO:0006313">
    <property type="term" value="P:DNA transposition"/>
    <property type="evidence" value="ECO:0007669"/>
    <property type="project" value="InterPro"/>
</dbReference>
<dbReference type="RefSeq" id="WP_156470767.1">
    <property type="nucleotide sequence ID" value="NZ_JABCQN010000001.1"/>
</dbReference>
<protein>
    <submittedName>
        <fullName evidence="2">Transposase</fullName>
    </submittedName>
</protein>